<evidence type="ECO:0000313" key="10">
    <source>
        <dbReference type="EMBL" id="NGP77733.1"/>
    </source>
</evidence>
<sequence>MDDLKAELFLEASRKSLNGVAILSREGKVEWVNQKFCEISGLDSKKLLGNCIDTIASDLKQIRFPIEQEEKLTLFVNKELCKKAILSLKPIGEKDGGGYHLAELTSCEDTTDKVLEQEVKEHRRIISSLNEGYILVDEHANIHDVNAAYCELVGYSRDELLSMKLTDLREGMTKEYRENFVKQVHQEGGVKFRTRHRKKDGNLVDLEANAAAFERNGTTFLAGFVWDITDRLESQKRLKESEQRWHQLVNNNPLPVIISTGGIINFVNRAALELYGTDDKDKVLGKSVLDFVPDEDKESITKRIEKVNRGEKISSFEQTLMMLSGEEKQVEVHTVPIVYKGENAAQTVFKDITELKQRQRQIRINQQRFMSLFRNNPHPVYYFDMEGNFMGANKKVEEISGYPESELLNMNFAPIIVEDDLERTISHFEAAAGGEVQEYEIKIKTKEGDIRDLRVNNFPMKVFDEIVGVFGIAEDITSSKKAKEDLIKSEQKWQHLVEDNPQAVQVTIHGEIVFINEAGARLYGAEKPIEVIGRSVFEFSHPDYVDEIEERLEKIEQDKEIEKAHDHKIISLDGEIRDVEISSIPIEYQGKEAIQTVLFDVTDRKKKESIIEASLIEKEVLLKEIHHRVKNNMAVVSGLLELQSMNTDDEELNKLLKESQLRIHSMAMIHEKLYQTETFSVVDFGDYIRELVQTITDTIDTTDKEITVDFHLGSVRLNINQAIPAALILNEVVVNSFKHAFKGRQTGSIAITVSEEGNAVVLEVTDDGIGLPKDFEPEDIQSLGTTLIHTLSSQLRGELIFENRPDCSGTYVRLSFEKDI</sequence>
<dbReference type="Proteomes" id="UP000473278">
    <property type="component" value="Unassembled WGS sequence"/>
</dbReference>
<dbReference type="RefSeq" id="WP_165143378.1">
    <property type="nucleotide sequence ID" value="NZ_JAALLT010000004.1"/>
</dbReference>
<feature type="domain" description="PAC" evidence="9">
    <location>
        <begin position="437"/>
        <end position="488"/>
    </location>
</feature>
<dbReference type="Pfam" id="PF00989">
    <property type="entry name" value="PAS"/>
    <property type="match status" value="2"/>
</dbReference>
<accession>A0A6M1TC95</accession>
<dbReference type="InterPro" id="IPR013767">
    <property type="entry name" value="PAS_fold"/>
</dbReference>
<proteinExistence type="predicted"/>
<gene>
    <name evidence="10" type="ORF">G3570_13885</name>
</gene>
<dbReference type="SMART" id="SM00086">
    <property type="entry name" value="PAC"/>
    <property type="match status" value="4"/>
</dbReference>
<dbReference type="CDD" id="cd00130">
    <property type="entry name" value="PAS"/>
    <property type="match status" value="4"/>
</dbReference>
<keyword evidence="2" id="KW-0808">Transferase</keyword>
<dbReference type="PROSITE" id="PS50113">
    <property type="entry name" value="PAC"/>
    <property type="match status" value="1"/>
</dbReference>
<evidence type="ECO:0000259" key="8">
    <source>
        <dbReference type="PROSITE" id="PS50112"/>
    </source>
</evidence>
<dbReference type="EMBL" id="JAALLT010000004">
    <property type="protein sequence ID" value="NGP77733.1"/>
    <property type="molecule type" value="Genomic_DNA"/>
</dbReference>
<dbReference type="GO" id="GO:0000160">
    <property type="term" value="P:phosphorelay signal transduction system"/>
    <property type="evidence" value="ECO:0007669"/>
    <property type="project" value="UniProtKB-KW"/>
</dbReference>
<dbReference type="SUPFAM" id="SSF55785">
    <property type="entry name" value="PYP-like sensor domain (PAS domain)"/>
    <property type="match status" value="4"/>
</dbReference>
<keyword evidence="6" id="KW-0902">Two-component regulatory system</keyword>
<feature type="domain" description="PAS" evidence="8">
    <location>
        <begin position="241"/>
        <end position="311"/>
    </location>
</feature>
<evidence type="ECO:0000256" key="1">
    <source>
        <dbReference type="ARBA" id="ARBA00022553"/>
    </source>
</evidence>
<protein>
    <submittedName>
        <fullName evidence="10">PAS domain S-box protein</fullName>
    </submittedName>
</protein>
<dbReference type="GO" id="GO:0016301">
    <property type="term" value="F:kinase activity"/>
    <property type="evidence" value="ECO:0007669"/>
    <property type="project" value="UniProtKB-KW"/>
</dbReference>
<name>A0A6M1TC95_9BACT</name>
<dbReference type="Pfam" id="PF02518">
    <property type="entry name" value="HATPase_c"/>
    <property type="match status" value="1"/>
</dbReference>
<dbReference type="Gene3D" id="3.30.450.20">
    <property type="entry name" value="PAS domain"/>
    <property type="match status" value="4"/>
</dbReference>
<dbReference type="Gene3D" id="3.30.565.10">
    <property type="entry name" value="Histidine kinase-like ATPase, C-terminal domain"/>
    <property type="match status" value="1"/>
</dbReference>
<dbReference type="InterPro" id="IPR003594">
    <property type="entry name" value="HATPase_dom"/>
</dbReference>
<dbReference type="Pfam" id="PF13188">
    <property type="entry name" value="PAS_8"/>
    <property type="match status" value="1"/>
</dbReference>
<evidence type="ECO:0000259" key="9">
    <source>
        <dbReference type="PROSITE" id="PS50113"/>
    </source>
</evidence>
<dbReference type="NCBIfam" id="TIGR00229">
    <property type="entry name" value="sensory_box"/>
    <property type="match status" value="4"/>
</dbReference>
<dbReference type="InterPro" id="IPR011495">
    <property type="entry name" value="Sig_transdc_His_kin_sub2_dim/P"/>
</dbReference>
<feature type="domain" description="Histidine kinase" evidence="7">
    <location>
        <begin position="624"/>
        <end position="820"/>
    </location>
</feature>
<feature type="domain" description="PAS" evidence="8">
    <location>
        <begin position="118"/>
        <end position="186"/>
    </location>
</feature>
<dbReference type="InterPro" id="IPR001610">
    <property type="entry name" value="PAC"/>
</dbReference>
<dbReference type="SMART" id="SM00387">
    <property type="entry name" value="HATPase_c"/>
    <property type="match status" value="1"/>
</dbReference>
<evidence type="ECO:0000256" key="3">
    <source>
        <dbReference type="ARBA" id="ARBA00022741"/>
    </source>
</evidence>
<dbReference type="GO" id="GO:0006355">
    <property type="term" value="P:regulation of DNA-templated transcription"/>
    <property type="evidence" value="ECO:0007669"/>
    <property type="project" value="InterPro"/>
</dbReference>
<organism evidence="10 11">
    <name type="scientific">Halalkalibaculum roseum</name>
    <dbReference type="NCBI Taxonomy" id="2709311"/>
    <lineage>
        <taxon>Bacteria</taxon>
        <taxon>Pseudomonadati</taxon>
        <taxon>Balneolota</taxon>
        <taxon>Balneolia</taxon>
        <taxon>Balneolales</taxon>
        <taxon>Balneolaceae</taxon>
        <taxon>Halalkalibaculum</taxon>
    </lineage>
</organism>
<dbReference type="InterPro" id="IPR005467">
    <property type="entry name" value="His_kinase_dom"/>
</dbReference>
<keyword evidence="1" id="KW-0597">Phosphoprotein</keyword>
<dbReference type="AlphaFoldDB" id="A0A6M1TC95"/>
<dbReference type="PROSITE" id="PS50109">
    <property type="entry name" value="HIS_KIN"/>
    <property type="match status" value="1"/>
</dbReference>
<dbReference type="PANTHER" id="PTHR43065">
    <property type="entry name" value="SENSOR HISTIDINE KINASE"/>
    <property type="match status" value="1"/>
</dbReference>
<keyword evidence="5" id="KW-0067">ATP-binding</keyword>
<comment type="caution">
    <text evidence="10">The sequence shown here is derived from an EMBL/GenBank/DDBJ whole genome shotgun (WGS) entry which is preliminary data.</text>
</comment>
<dbReference type="InterPro" id="IPR000014">
    <property type="entry name" value="PAS"/>
</dbReference>
<evidence type="ECO:0000259" key="7">
    <source>
        <dbReference type="PROSITE" id="PS50109"/>
    </source>
</evidence>
<keyword evidence="11" id="KW-1185">Reference proteome</keyword>
<keyword evidence="4" id="KW-0418">Kinase</keyword>
<dbReference type="PANTHER" id="PTHR43065:SF23">
    <property type="entry name" value="SENSOR HISTIDINE KINASE PDTAS"/>
    <property type="match status" value="1"/>
</dbReference>
<evidence type="ECO:0000256" key="6">
    <source>
        <dbReference type="ARBA" id="ARBA00023012"/>
    </source>
</evidence>
<keyword evidence="3" id="KW-0547">Nucleotide-binding</keyword>
<dbReference type="PROSITE" id="PS50112">
    <property type="entry name" value="PAS"/>
    <property type="match status" value="4"/>
</dbReference>
<dbReference type="SUPFAM" id="SSF55874">
    <property type="entry name" value="ATPase domain of HSP90 chaperone/DNA topoisomerase II/histidine kinase"/>
    <property type="match status" value="1"/>
</dbReference>
<feature type="domain" description="PAS" evidence="8">
    <location>
        <begin position="489"/>
        <end position="559"/>
    </location>
</feature>
<dbReference type="InterPro" id="IPR035965">
    <property type="entry name" value="PAS-like_dom_sf"/>
</dbReference>
<dbReference type="InterPro" id="IPR036890">
    <property type="entry name" value="HATPase_C_sf"/>
</dbReference>
<evidence type="ECO:0000313" key="11">
    <source>
        <dbReference type="Proteomes" id="UP000473278"/>
    </source>
</evidence>
<dbReference type="Pfam" id="PF13426">
    <property type="entry name" value="PAS_9"/>
    <property type="match status" value="2"/>
</dbReference>
<evidence type="ECO:0000256" key="2">
    <source>
        <dbReference type="ARBA" id="ARBA00022679"/>
    </source>
</evidence>
<dbReference type="Pfam" id="PF07568">
    <property type="entry name" value="HisKA_2"/>
    <property type="match status" value="1"/>
</dbReference>
<dbReference type="InterPro" id="IPR000700">
    <property type="entry name" value="PAS-assoc_C"/>
</dbReference>
<dbReference type="GO" id="GO:0005524">
    <property type="term" value="F:ATP binding"/>
    <property type="evidence" value="ECO:0007669"/>
    <property type="project" value="UniProtKB-KW"/>
</dbReference>
<evidence type="ECO:0000256" key="5">
    <source>
        <dbReference type="ARBA" id="ARBA00022840"/>
    </source>
</evidence>
<reference evidence="10 11" key="1">
    <citation type="submission" date="2020-02" db="EMBL/GenBank/DDBJ databases">
        <title>Balneolaceae bacterium YR4-1, complete genome.</title>
        <authorList>
            <person name="Li Y."/>
            <person name="Wu S."/>
        </authorList>
    </citation>
    <scope>NUCLEOTIDE SEQUENCE [LARGE SCALE GENOMIC DNA]</scope>
    <source>
        <strain evidence="10 11">YR4-1</strain>
    </source>
</reference>
<feature type="domain" description="PAS" evidence="8">
    <location>
        <begin position="365"/>
        <end position="435"/>
    </location>
</feature>
<evidence type="ECO:0000256" key="4">
    <source>
        <dbReference type="ARBA" id="ARBA00022777"/>
    </source>
</evidence>
<dbReference type="SMART" id="SM00091">
    <property type="entry name" value="PAS"/>
    <property type="match status" value="5"/>
</dbReference>